<sequence>MKANWEKFFSPDTPLNEKTKLLEHGNQLQLLLQGFAHDPRTREVGAQVSDVTFTSPTQADVTYSLTLKGQTAVPNATGVSVLDNGTWKVSVKTICALVSMDTGGTAVPGC</sequence>
<keyword evidence="5" id="KW-1185">Reference proteome</keyword>
<comment type="similarity">
    <text evidence="2">Belongs to the MTB12 family.</text>
</comment>
<evidence type="ECO:0000313" key="5">
    <source>
        <dbReference type="Proteomes" id="UP000641932"/>
    </source>
</evidence>
<comment type="caution">
    <text evidence="4">The sequence shown here is derived from an EMBL/GenBank/DDBJ whole genome shotgun (WGS) entry which is preliminary data.</text>
</comment>
<gene>
    <name evidence="4" type="ORF">GCM10012280_52070</name>
</gene>
<proteinExistence type="inferred from homology"/>
<dbReference type="AlphaFoldDB" id="A0A918E175"/>
<feature type="domain" description="Low molecular weight antigen MTB12-like C-terminal" evidence="3">
    <location>
        <begin position="2"/>
        <end position="101"/>
    </location>
</feature>
<reference evidence="4" key="2">
    <citation type="submission" date="2020-09" db="EMBL/GenBank/DDBJ databases">
        <authorList>
            <person name="Sun Q."/>
            <person name="Zhou Y."/>
        </authorList>
    </citation>
    <scope>NUCLEOTIDE SEQUENCE</scope>
    <source>
        <strain evidence="4">CGMCC 4.7201</strain>
    </source>
</reference>
<dbReference type="Proteomes" id="UP000641932">
    <property type="component" value="Unassembled WGS sequence"/>
</dbReference>
<evidence type="ECO:0000313" key="4">
    <source>
        <dbReference type="EMBL" id="GGO95270.1"/>
    </source>
</evidence>
<dbReference type="Pfam" id="PF26580">
    <property type="entry name" value="Mtb12_C"/>
    <property type="match status" value="1"/>
</dbReference>
<protein>
    <recommendedName>
        <fullName evidence="3">Low molecular weight antigen MTB12-like C-terminal domain-containing protein</fullName>
    </recommendedName>
</protein>
<evidence type="ECO:0000259" key="3">
    <source>
        <dbReference type="Pfam" id="PF26580"/>
    </source>
</evidence>
<keyword evidence="1" id="KW-0732">Signal</keyword>
<accession>A0A918E175</accession>
<dbReference type="InterPro" id="IPR058644">
    <property type="entry name" value="Mtb12-like_C"/>
</dbReference>
<evidence type="ECO:0000256" key="1">
    <source>
        <dbReference type="ARBA" id="ARBA00022729"/>
    </source>
</evidence>
<dbReference type="EMBL" id="BMMS01000025">
    <property type="protein sequence ID" value="GGO95270.1"/>
    <property type="molecule type" value="Genomic_DNA"/>
</dbReference>
<name>A0A918E175_9ACTN</name>
<organism evidence="4 5">
    <name type="scientific">Wenjunlia tyrosinilytica</name>
    <dbReference type="NCBI Taxonomy" id="1544741"/>
    <lineage>
        <taxon>Bacteria</taxon>
        <taxon>Bacillati</taxon>
        <taxon>Actinomycetota</taxon>
        <taxon>Actinomycetes</taxon>
        <taxon>Kitasatosporales</taxon>
        <taxon>Streptomycetaceae</taxon>
        <taxon>Wenjunlia</taxon>
    </lineage>
</organism>
<evidence type="ECO:0000256" key="2">
    <source>
        <dbReference type="ARBA" id="ARBA00093774"/>
    </source>
</evidence>
<reference evidence="4" key="1">
    <citation type="journal article" date="2014" name="Int. J. Syst. Evol. Microbiol.">
        <title>Complete genome sequence of Corynebacterium casei LMG S-19264T (=DSM 44701T), isolated from a smear-ripened cheese.</title>
        <authorList>
            <consortium name="US DOE Joint Genome Institute (JGI-PGF)"/>
            <person name="Walter F."/>
            <person name="Albersmeier A."/>
            <person name="Kalinowski J."/>
            <person name="Ruckert C."/>
        </authorList>
    </citation>
    <scope>NUCLEOTIDE SEQUENCE</scope>
    <source>
        <strain evidence="4">CGMCC 4.7201</strain>
    </source>
</reference>